<proteinExistence type="predicted"/>
<evidence type="ECO:0000313" key="2">
    <source>
        <dbReference type="Proteomes" id="UP000727407"/>
    </source>
</evidence>
<dbReference type="Proteomes" id="UP000727407">
    <property type="component" value="Unassembled WGS sequence"/>
</dbReference>
<dbReference type="AlphaFoldDB" id="A0A8J4WSE4"/>
<gene>
    <name evidence="1" type="ORF">DAT39_018924</name>
</gene>
<organism evidence="1 2">
    <name type="scientific">Clarias magur</name>
    <name type="common">Asian catfish</name>
    <name type="synonym">Macropteronotus magur</name>
    <dbReference type="NCBI Taxonomy" id="1594786"/>
    <lineage>
        <taxon>Eukaryota</taxon>
        <taxon>Metazoa</taxon>
        <taxon>Chordata</taxon>
        <taxon>Craniata</taxon>
        <taxon>Vertebrata</taxon>
        <taxon>Euteleostomi</taxon>
        <taxon>Actinopterygii</taxon>
        <taxon>Neopterygii</taxon>
        <taxon>Teleostei</taxon>
        <taxon>Ostariophysi</taxon>
        <taxon>Siluriformes</taxon>
        <taxon>Clariidae</taxon>
        <taxon>Clarias</taxon>
    </lineage>
</organism>
<name>A0A8J4WSE4_CLAMG</name>
<sequence length="54" mass="6088">MRCALALVQDVSLCTRARPFKNTLRQKVIKSSAGSEALWLGRLKSRKVLFSSEH</sequence>
<accession>A0A8J4WSE4</accession>
<dbReference type="EMBL" id="QNUK01000591">
    <property type="protein sequence ID" value="KAF5891374.1"/>
    <property type="molecule type" value="Genomic_DNA"/>
</dbReference>
<protein>
    <submittedName>
        <fullName evidence="1">Uncharacterized protein</fullName>
    </submittedName>
</protein>
<reference evidence="1" key="1">
    <citation type="submission" date="2020-07" db="EMBL/GenBank/DDBJ databases">
        <title>Clarias magur genome sequencing, assembly and annotation.</title>
        <authorList>
            <person name="Kushwaha B."/>
            <person name="Kumar R."/>
            <person name="Das P."/>
            <person name="Joshi C.G."/>
            <person name="Kumar D."/>
            <person name="Nagpure N.S."/>
            <person name="Pandey M."/>
            <person name="Agarwal S."/>
            <person name="Srivastava S."/>
            <person name="Singh M."/>
            <person name="Sahoo L."/>
            <person name="Jayasankar P."/>
            <person name="Meher P.K."/>
            <person name="Koringa P.G."/>
            <person name="Iquebal M.A."/>
            <person name="Das S.P."/>
            <person name="Bit A."/>
            <person name="Patnaik S."/>
            <person name="Patel N."/>
            <person name="Shah T.M."/>
            <person name="Hinsu A."/>
            <person name="Jena J.K."/>
        </authorList>
    </citation>
    <scope>NUCLEOTIDE SEQUENCE</scope>
    <source>
        <strain evidence="1">CIFAMagur01</strain>
        <tissue evidence="1">Testis</tissue>
    </source>
</reference>
<comment type="caution">
    <text evidence="1">The sequence shown here is derived from an EMBL/GenBank/DDBJ whole genome shotgun (WGS) entry which is preliminary data.</text>
</comment>
<evidence type="ECO:0000313" key="1">
    <source>
        <dbReference type="EMBL" id="KAF5891374.1"/>
    </source>
</evidence>
<keyword evidence="2" id="KW-1185">Reference proteome</keyword>